<feature type="transmembrane region" description="Helical" evidence="7">
    <location>
        <begin position="30"/>
        <end position="47"/>
    </location>
</feature>
<evidence type="ECO:0000256" key="4">
    <source>
        <dbReference type="ARBA" id="ARBA00022692"/>
    </source>
</evidence>
<dbReference type="GO" id="GO:0005886">
    <property type="term" value="C:plasma membrane"/>
    <property type="evidence" value="ECO:0007669"/>
    <property type="project" value="UniProtKB-SubCell"/>
</dbReference>
<evidence type="ECO:0000313" key="9">
    <source>
        <dbReference type="EMBL" id="MCP8968052.1"/>
    </source>
</evidence>
<gene>
    <name evidence="9" type="ORF">NK662_05800</name>
</gene>
<reference evidence="9" key="1">
    <citation type="submission" date="2022-07" db="EMBL/GenBank/DDBJ databases">
        <authorList>
            <person name="Li W.-J."/>
            <person name="Deng Q.-Q."/>
        </authorList>
    </citation>
    <scope>NUCLEOTIDE SEQUENCE</scope>
    <source>
        <strain evidence="9">SYSU M60031</strain>
    </source>
</reference>
<keyword evidence="5 7" id="KW-1133">Transmembrane helix</keyword>
<evidence type="ECO:0000259" key="8">
    <source>
        <dbReference type="Pfam" id="PF03458"/>
    </source>
</evidence>
<organism evidence="9 10">
    <name type="scientific">Ectobacillus ponti</name>
    <dbReference type="NCBI Taxonomy" id="2961894"/>
    <lineage>
        <taxon>Bacteria</taxon>
        <taxon>Bacillati</taxon>
        <taxon>Bacillota</taxon>
        <taxon>Bacilli</taxon>
        <taxon>Bacillales</taxon>
        <taxon>Bacillaceae</taxon>
        <taxon>Ectobacillus</taxon>
    </lineage>
</organism>
<keyword evidence="10" id="KW-1185">Reference proteome</keyword>
<feature type="transmembrane region" description="Helical" evidence="7">
    <location>
        <begin position="117"/>
        <end position="139"/>
    </location>
</feature>
<evidence type="ECO:0000256" key="1">
    <source>
        <dbReference type="ARBA" id="ARBA00004651"/>
    </source>
</evidence>
<evidence type="ECO:0000256" key="2">
    <source>
        <dbReference type="ARBA" id="ARBA00008193"/>
    </source>
</evidence>
<feature type="domain" description="Glycine transporter" evidence="8">
    <location>
        <begin position="92"/>
        <end position="167"/>
    </location>
</feature>
<comment type="subcellular location">
    <subcellularLocation>
        <location evidence="1">Cell membrane</location>
        <topology evidence="1">Multi-pass membrane protein</topology>
    </subcellularLocation>
</comment>
<keyword evidence="4 7" id="KW-0812">Transmembrane</keyword>
<feature type="transmembrane region" description="Helical" evidence="7">
    <location>
        <begin position="151"/>
        <end position="167"/>
    </location>
</feature>
<evidence type="ECO:0000256" key="6">
    <source>
        <dbReference type="ARBA" id="ARBA00023136"/>
    </source>
</evidence>
<feature type="transmembrane region" description="Helical" evidence="7">
    <location>
        <begin position="173"/>
        <end position="195"/>
    </location>
</feature>
<evidence type="ECO:0000256" key="7">
    <source>
        <dbReference type="SAM" id="Phobius"/>
    </source>
</evidence>
<accession>A0AA42BNT7</accession>
<dbReference type="InterPro" id="IPR005115">
    <property type="entry name" value="Gly_transporter"/>
</dbReference>
<dbReference type="EMBL" id="JANCLT010000002">
    <property type="protein sequence ID" value="MCP8968052.1"/>
    <property type="molecule type" value="Genomic_DNA"/>
</dbReference>
<evidence type="ECO:0000313" key="10">
    <source>
        <dbReference type="Proteomes" id="UP001156102"/>
    </source>
</evidence>
<protein>
    <submittedName>
        <fullName evidence="9">Trimeric intracellular cation channel family protein</fullName>
    </submittedName>
</protein>
<proteinExistence type="inferred from homology"/>
<name>A0AA42BNT7_9BACI</name>
<evidence type="ECO:0000256" key="5">
    <source>
        <dbReference type="ARBA" id="ARBA00022989"/>
    </source>
</evidence>
<keyword evidence="6 7" id="KW-0472">Membrane</keyword>
<feature type="transmembrane region" description="Helical" evidence="7">
    <location>
        <begin position="6"/>
        <end position="23"/>
    </location>
</feature>
<feature type="transmembrane region" description="Helical" evidence="7">
    <location>
        <begin position="59"/>
        <end position="80"/>
    </location>
</feature>
<sequence>MTLITIFSFLGIIAAAVSGTLVGMKKQMDLFGLIFLAAATSLGGGVIRDIMIGHFPPVVFIKPIYFLVSTLAALVTCFFYERITKLQNTIMLSDAVGLGVFTAIGANAAVSQDLLNAPFLVVSMGLLTGIGGGILRDLFAKDIPYVFRKEIYAIASILGALSFLFTYDKVPHVLSFYICLLVTFVVRVVAVMYNVNFPVFRTEQPKGLSQKS</sequence>
<dbReference type="PANTHER" id="PTHR30506">
    <property type="entry name" value="INNER MEMBRANE PROTEIN"/>
    <property type="match status" value="1"/>
</dbReference>
<evidence type="ECO:0000256" key="3">
    <source>
        <dbReference type="ARBA" id="ARBA00022475"/>
    </source>
</evidence>
<dbReference type="PANTHER" id="PTHR30506:SF3">
    <property type="entry name" value="UPF0126 INNER MEMBRANE PROTEIN YADS-RELATED"/>
    <property type="match status" value="1"/>
</dbReference>
<comment type="similarity">
    <text evidence="2">Belongs to the UPF0126 family.</text>
</comment>
<dbReference type="Pfam" id="PF03458">
    <property type="entry name" value="Gly_transporter"/>
    <property type="match status" value="2"/>
</dbReference>
<dbReference type="Proteomes" id="UP001156102">
    <property type="component" value="Unassembled WGS sequence"/>
</dbReference>
<dbReference type="AlphaFoldDB" id="A0AA42BNT7"/>
<dbReference type="RefSeq" id="WP_254757952.1">
    <property type="nucleotide sequence ID" value="NZ_JANCLT010000002.1"/>
</dbReference>
<keyword evidence="3" id="KW-1003">Cell membrane</keyword>
<feature type="domain" description="Glycine transporter" evidence="8">
    <location>
        <begin position="6"/>
        <end position="80"/>
    </location>
</feature>
<comment type="caution">
    <text evidence="9">The sequence shown here is derived from an EMBL/GenBank/DDBJ whole genome shotgun (WGS) entry which is preliminary data.</text>
</comment>